<dbReference type="Pfam" id="PF10032">
    <property type="entry name" value="Pho88"/>
    <property type="match status" value="1"/>
</dbReference>
<dbReference type="PANTHER" id="PTHR28112:SF1">
    <property type="entry name" value="SRP-INDEPENDENT TARGETING PROTEIN 3"/>
    <property type="match status" value="1"/>
</dbReference>
<dbReference type="PANTHER" id="PTHR28112">
    <property type="entry name" value="SRP-INDEPENDENT TARGETING PROTEIN 3"/>
    <property type="match status" value="1"/>
</dbReference>
<dbReference type="STRING" id="45607.A0A2T0FP78"/>
<dbReference type="Proteomes" id="UP000238350">
    <property type="component" value="Unassembled WGS sequence"/>
</dbReference>
<dbReference type="RefSeq" id="XP_024666739.1">
    <property type="nucleotide sequence ID" value="XM_024810971.1"/>
</dbReference>
<organism evidence="3 4">
    <name type="scientific">Wickerhamiella sorbophila</name>
    <dbReference type="NCBI Taxonomy" id="45607"/>
    <lineage>
        <taxon>Eukaryota</taxon>
        <taxon>Fungi</taxon>
        <taxon>Dikarya</taxon>
        <taxon>Ascomycota</taxon>
        <taxon>Saccharomycotina</taxon>
        <taxon>Dipodascomycetes</taxon>
        <taxon>Dipodascales</taxon>
        <taxon>Trichomonascaceae</taxon>
        <taxon>Wickerhamiella</taxon>
    </lineage>
</organism>
<evidence type="ECO:0000313" key="4">
    <source>
        <dbReference type="Proteomes" id="UP000238350"/>
    </source>
</evidence>
<proteinExistence type="predicted"/>
<dbReference type="InterPro" id="IPR012098">
    <property type="entry name" value="SND3_fun"/>
</dbReference>
<feature type="region of interest" description="Disordered" evidence="1">
    <location>
        <begin position="165"/>
        <end position="188"/>
    </location>
</feature>
<keyword evidence="4" id="KW-1185">Reference proteome</keyword>
<dbReference type="PIRSF" id="PIRSF008756">
    <property type="entry name" value="P_tr_PHO88"/>
    <property type="match status" value="1"/>
</dbReference>
<comment type="caution">
    <text evidence="3">The sequence shown here is derived from an EMBL/GenBank/DDBJ whole genome shotgun (WGS) entry which is preliminary data.</text>
</comment>
<reference evidence="3 4" key="1">
    <citation type="submission" date="2017-04" db="EMBL/GenBank/DDBJ databases">
        <title>Genome sequencing of [Candida] sorbophila.</title>
        <authorList>
            <person name="Ahn J.O."/>
        </authorList>
    </citation>
    <scope>NUCLEOTIDE SEQUENCE [LARGE SCALE GENOMIC DNA]</scope>
    <source>
        <strain evidence="3 4">DS02</strain>
    </source>
</reference>
<name>A0A2T0FP78_9ASCO</name>
<dbReference type="OrthoDB" id="18139at2759"/>
<keyword evidence="2" id="KW-1133">Transmembrane helix</keyword>
<feature type="transmembrane region" description="Helical" evidence="2">
    <location>
        <begin position="27"/>
        <end position="49"/>
    </location>
</feature>
<dbReference type="GO" id="GO:0045047">
    <property type="term" value="P:protein targeting to ER"/>
    <property type="evidence" value="ECO:0007669"/>
    <property type="project" value="InterPro"/>
</dbReference>
<evidence type="ECO:0000256" key="2">
    <source>
        <dbReference type="SAM" id="Phobius"/>
    </source>
</evidence>
<keyword evidence="2" id="KW-0472">Membrane</keyword>
<gene>
    <name evidence="3" type="ORF">B9G98_04414</name>
</gene>
<protein>
    <submittedName>
        <fullName evidence="3">Inorganic phosphate transport protein PHO88</fullName>
    </submittedName>
</protein>
<accession>A0A2T0FP78</accession>
<dbReference type="AlphaFoldDB" id="A0A2T0FP78"/>
<keyword evidence="2" id="KW-0812">Transmembrane</keyword>
<dbReference type="GeneID" id="36518162"/>
<evidence type="ECO:0000256" key="1">
    <source>
        <dbReference type="SAM" id="MobiDB-lite"/>
    </source>
</evidence>
<evidence type="ECO:0000313" key="3">
    <source>
        <dbReference type="EMBL" id="PRT56794.1"/>
    </source>
</evidence>
<sequence>MNPVITNLGVMLVMMQVSRRLDMEDEFTVKCIRIAYVVSNLIIFGLYMYTRTIINKKRDLTTLKYMEQPSAFAADSEGKLITTTVHQYDLDQVNAAMKSALQGVGMMAFMHLYMKYTNPLIMQSIMPLKSAVEQKIVQIHLFNKPSTGDLKRPFKAPSMFGDLAGGAATDKKTVEAAETAGKGGIKEE</sequence>
<dbReference type="EMBL" id="NDIQ01000022">
    <property type="protein sequence ID" value="PRT56794.1"/>
    <property type="molecule type" value="Genomic_DNA"/>
</dbReference>
<dbReference type="GO" id="GO:0005739">
    <property type="term" value="C:mitochondrion"/>
    <property type="evidence" value="ECO:0007669"/>
    <property type="project" value="TreeGrafter"/>
</dbReference>
<dbReference type="GO" id="GO:0005783">
    <property type="term" value="C:endoplasmic reticulum"/>
    <property type="evidence" value="ECO:0007669"/>
    <property type="project" value="InterPro"/>
</dbReference>